<comment type="catalytic activity">
    <reaction evidence="11 12">
        <text>a UDP-3-O-[(3R)-3-hydroxyacyl]-N-acetyl-alpha-D-glucosamine + H2O = a UDP-3-O-[(3R)-3-hydroxyacyl]-alpha-D-glucosamine + acetate</text>
        <dbReference type="Rhea" id="RHEA:67816"/>
        <dbReference type="ChEBI" id="CHEBI:15377"/>
        <dbReference type="ChEBI" id="CHEBI:30089"/>
        <dbReference type="ChEBI" id="CHEBI:137740"/>
        <dbReference type="ChEBI" id="CHEBI:173225"/>
        <dbReference type="EC" id="3.5.1.108"/>
    </reaction>
</comment>
<dbReference type="PANTHER" id="PTHR33694:SF1">
    <property type="entry name" value="UDP-3-O-ACYL-N-ACETYLGLUCOSAMINE DEACETYLASE 1, MITOCHONDRIAL-RELATED"/>
    <property type="match status" value="1"/>
</dbReference>
<evidence type="ECO:0000313" key="14">
    <source>
        <dbReference type="EMBL" id="NCU53104.1"/>
    </source>
</evidence>
<evidence type="ECO:0000256" key="9">
    <source>
        <dbReference type="ARBA" id="ARBA00022833"/>
    </source>
</evidence>
<dbReference type="EC" id="3.5.1.108" evidence="4 12"/>
<dbReference type="EMBL" id="RGET01000017">
    <property type="protein sequence ID" value="NBN87838.1"/>
    <property type="molecule type" value="Genomic_DNA"/>
</dbReference>
<evidence type="ECO:0000313" key="15">
    <source>
        <dbReference type="EMBL" id="NCU62766.1"/>
    </source>
</evidence>
<dbReference type="Gene3D" id="3.30.1700.10">
    <property type="entry name" value="lpxc deacetylase, domain 2"/>
    <property type="match status" value="1"/>
</dbReference>
<dbReference type="SUPFAM" id="SSF54211">
    <property type="entry name" value="Ribosomal protein S5 domain 2-like"/>
    <property type="match status" value="2"/>
</dbReference>
<evidence type="ECO:0000256" key="12">
    <source>
        <dbReference type="HAMAP-Rule" id="MF_00388"/>
    </source>
</evidence>
<comment type="similarity">
    <text evidence="12">Belongs to the LpxC family.</text>
</comment>
<feature type="binding site" evidence="12">
    <location>
        <position position="240"/>
    </location>
    <ligand>
        <name>Zn(2+)</name>
        <dbReference type="ChEBI" id="CHEBI:29105"/>
    </ligand>
</feature>
<dbReference type="UniPathway" id="UPA00359">
    <property type="reaction ID" value="UER00478"/>
</dbReference>
<comment type="function">
    <text evidence="2 12">Catalyzes the hydrolysis of UDP-3-O-myristoyl-N-acetylglucosamine to form UDP-3-O-myristoylglucosamine and acetate, the committed step in lipid A biosynthesis.</text>
</comment>
<evidence type="ECO:0000256" key="2">
    <source>
        <dbReference type="ARBA" id="ARBA00002923"/>
    </source>
</evidence>
<dbReference type="NCBIfam" id="TIGR00325">
    <property type="entry name" value="lpxC"/>
    <property type="match status" value="1"/>
</dbReference>
<gene>
    <name evidence="12 15" type="primary">lpxC</name>
    <name evidence="13" type="ORF">EBV32_01945</name>
    <name evidence="15" type="ORF">EBV78_01540</name>
    <name evidence="14" type="ORF">EBX74_02215</name>
</gene>
<sequence>MYQKTLKSKINFKGVGLHSGLVANLSVKPSAPNSGITFVRVDYKGKEKIIHAHISNALPAKLCTTISNKHVSISTIEHLMSALSGMGIDNAIVEVDSQELPILDGSSKEFAVAIQDAGITVQSFEKKYIKILKKIVVKDKDKSISIEPTSKNKLEIDYEIDFHDRVIKKQSKKIDLEKNGFMEVHDSRTFCLQKDLENIFKMGLAKGGSLENAIVVSEDKVLNQDGLRHKDEFVRHKILDCIGDLYLAGHSLIGKVNCYQGGHDMTRKLLEALIKNKNAWKLATQKTKNFSSVSSYSPNQLVVNL</sequence>
<evidence type="ECO:0000256" key="10">
    <source>
        <dbReference type="ARBA" id="ARBA00023098"/>
    </source>
</evidence>
<dbReference type="InterPro" id="IPR020568">
    <property type="entry name" value="Ribosomal_Su5_D2-typ_SF"/>
</dbReference>
<dbReference type="PANTHER" id="PTHR33694">
    <property type="entry name" value="UDP-3-O-ACYL-N-ACETYLGLUCOSAMINE DEACETYLASE 1, MITOCHONDRIAL-RELATED"/>
    <property type="match status" value="1"/>
</dbReference>
<dbReference type="EMBL" id="RGOB01000046">
    <property type="protein sequence ID" value="NCU53104.1"/>
    <property type="molecule type" value="Genomic_DNA"/>
</dbReference>
<evidence type="ECO:0000256" key="6">
    <source>
        <dbReference type="ARBA" id="ARBA00022556"/>
    </source>
</evidence>
<evidence type="ECO:0000256" key="3">
    <source>
        <dbReference type="ARBA" id="ARBA00005002"/>
    </source>
</evidence>
<keyword evidence="10 12" id="KW-0443">Lipid metabolism</keyword>
<dbReference type="InterPro" id="IPR015870">
    <property type="entry name" value="UDP-acyl_N-AcGlcN_deAcase_N"/>
</dbReference>
<evidence type="ECO:0000256" key="1">
    <source>
        <dbReference type="ARBA" id="ARBA00001947"/>
    </source>
</evidence>
<dbReference type="InterPro" id="IPR004463">
    <property type="entry name" value="UDP-acyl_GlcNac_deAcase"/>
</dbReference>
<feature type="binding site" evidence="12">
    <location>
        <position position="236"/>
    </location>
    <ligand>
        <name>Zn(2+)</name>
        <dbReference type="ChEBI" id="CHEBI:29105"/>
    </ligand>
</feature>
<dbReference type="GO" id="GO:0103117">
    <property type="term" value="F:UDP-3-O-acyl-N-acetylglucosamine deacetylase activity"/>
    <property type="evidence" value="ECO:0007669"/>
    <property type="project" value="UniProtKB-UniRule"/>
</dbReference>
<keyword evidence="6 12" id="KW-0441">Lipid A biosynthesis</keyword>
<comment type="pathway">
    <text evidence="3 12">Glycolipid biosynthesis; lipid IV(A) biosynthesis; lipid IV(A) from (3R)-3-hydroxytetradecanoyl-[acyl-carrier-protein] and UDP-N-acetyl-alpha-D-glucosamine: step 2/6.</text>
</comment>
<keyword evidence="9 12" id="KW-0862">Zinc</keyword>
<name>A0A845S946_9PROT</name>
<evidence type="ECO:0000256" key="11">
    <source>
        <dbReference type="ARBA" id="ARBA00024535"/>
    </source>
</evidence>
<evidence type="ECO:0000256" key="8">
    <source>
        <dbReference type="ARBA" id="ARBA00022801"/>
    </source>
</evidence>
<evidence type="ECO:0000313" key="16">
    <source>
        <dbReference type="Proteomes" id="UP000572953"/>
    </source>
</evidence>
<reference evidence="15 16" key="1">
    <citation type="submission" date="2018-10" db="EMBL/GenBank/DDBJ databases">
        <title>Iterative Subtractive Binning of Freshwater Chronoseries Metagenomes Recovers Nearly Complete Genomes from over Four Hundred Novel Species.</title>
        <authorList>
            <person name="Rodriguez-R L.M."/>
            <person name="Tsementzi D."/>
            <person name="Luo C."/>
            <person name="Konstantinidis K.T."/>
        </authorList>
    </citation>
    <scope>NUCLEOTIDE SEQUENCE [LARGE SCALE GENOMIC DNA]</scope>
    <source>
        <strain evidence="15">WB7_2B_003</strain>
        <strain evidence="13">WB7_6_001</strain>
        <strain evidence="14">WB8_2A_004</strain>
    </source>
</reference>
<dbReference type="Pfam" id="PF03331">
    <property type="entry name" value="LpxC"/>
    <property type="match status" value="1"/>
</dbReference>
<dbReference type="GO" id="GO:0016020">
    <property type="term" value="C:membrane"/>
    <property type="evidence" value="ECO:0007669"/>
    <property type="project" value="GOC"/>
</dbReference>
<dbReference type="Gene3D" id="3.30.230.20">
    <property type="entry name" value="lpxc deacetylase, domain 1"/>
    <property type="match status" value="1"/>
</dbReference>
<keyword evidence="7 12" id="KW-0479">Metal-binding</keyword>
<evidence type="ECO:0000256" key="4">
    <source>
        <dbReference type="ARBA" id="ARBA00012745"/>
    </source>
</evidence>
<dbReference type="Proteomes" id="UP000572953">
    <property type="component" value="Unassembled WGS sequence"/>
</dbReference>
<comment type="cofactor">
    <cofactor evidence="1 12">
        <name>Zn(2+)</name>
        <dbReference type="ChEBI" id="CHEBI:29105"/>
    </cofactor>
</comment>
<dbReference type="Proteomes" id="UP000713222">
    <property type="component" value="Unassembled WGS sequence"/>
</dbReference>
<proteinExistence type="inferred from homology"/>
<dbReference type="HAMAP" id="MF_00388">
    <property type="entry name" value="LpxC"/>
    <property type="match status" value="1"/>
</dbReference>
<protein>
    <recommendedName>
        <fullName evidence="4 12">UDP-3-O-acyl-N-acetylglucosamine deacetylase</fullName>
        <shortName evidence="12">UDP-3-O-acyl-GlcNAc deacetylase</shortName>
        <ecNumber evidence="4 12">3.5.1.108</ecNumber>
    </recommendedName>
    <alternativeName>
        <fullName evidence="12">UDP-3-O-[R-3-hydroxymyristoyl]-N-acetylglucosamine deacetylase</fullName>
    </alternativeName>
</protein>
<keyword evidence="5 12" id="KW-0444">Lipid biosynthesis</keyword>
<comment type="caution">
    <text evidence="15">The sequence shown here is derived from an EMBL/GenBank/DDBJ whole genome shotgun (WGS) entry which is preliminary data.</text>
</comment>
<keyword evidence="8 12" id="KW-0378">Hydrolase</keyword>
<dbReference type="GO" id="GO:0046872">
    <property type="term" value="F:metal ion binding"/>
    <property type="evidence" value="ECO:0007669"/>
    <property type="project" value="UniProtKB-KW"/>
</dbReference>
<dbReference type="AlphaFoldDB" id="A0A845S946"/>
<evidence type="ECO:0000313" key="13">
    <source>
        <dbReference type="EMBL" id="NBN87838.1"/>
    </source>
</evidence>
<organism evidence="15 16">
    <name type="scientific">Candidatus Fonsibacter lacus</name>
    <dbReference type="NCBI Taxonomy" id="2576439"/>
    <lineage>
        <taxon>Bacteria</taxon>
        <taxon>Pseudomonadati</taxon>
        <taxon>Pseudomonadota</taxon>
        <taxon>Alphaproteobacteria</taxon>
        <taxon>Candidatus Pelagibacterales</taxon>
        <taxon>Candidatus Pelagibacterales incertae sedis</taxon>
        <taxon>Candidatus Fonsibacter</taxon>
    </lineage>
</organism>
<evidence type="ECO:0000256" key="5">
    <source>
        <dbReference type="ARBA" id="ARBA00022516"/>
    </source>
</evidence>
<dbReference type="Proteomes" id="UP000747791">
    <property type="component" value="Unassembled WGS sequence"/>
</dbReference>
<dbReference type="EMBL" id="RGGN01000034">
    <property type="protein sequence ID" value="NCU62766.1"/>
    <property type="molecule type" value="Genomic_DNA"/>
</dbReference>
<dbReference type="GO" id="GO:0009245">
    <property type="term" value="P:lipid A biosynthetic process"/>
    <property type="evidence" value="ECO:0007669"/>
    <property type="project" value="UniProtKB-UniRule"/>
</dbReference>
<evidence type="ECO:0000256" key="7">
    <source>
        <dbReference type="ARBA" id="ARBA00022723"/>
    </source>
</evidence>
<accession>A0A845S946</accession>
<dbReference type="InterPro" id="IPR011334">
    <property type="entry name" value="UDP-acyl_GlcNac_deAcase_C"/>
</dbReference>
<feature type="active site" description="Proton donor" evidence="12">
    <location>
        <position position="263"/>
    </location>
</feature>
<feature type="binding site" evidence="12">
    <location>
        <position position="78"/>
    </location>
    <ligand>
        <name>Zn(2+)</name>
        <dbReference type="ChEBI" id="CHEBI:29105"/>
    </ligand>
</feature>